<feature type="compositionally biased region" description="Basic residues" evidence="2">
    <location>
        <begin position="140"/>
        <end position="156"/>
    </location>
</feature>
<feature type="compositionally biased region" description="Basic and acidic residues" evidence="2">
    <location>
        <begin position="560"/>
        <end position="615"/>
    </location>
</feature>
<dbReference type="Proteomes" id="UP000037122">
    <property type="component" value="Unassembled WGS sequence"/>
</dbReference>
<dbReference type="GO" id="GO:0005634">
    <property type="term" value="C:nucleus"/>
    <property type="evidence" value="ECO:0007669"/>
    <property type="project" value="TreeGrafter"/>
</dbReference>
<dbReference type="PANTHER" id="PTHR13275:SF4">
    <property type="entry name" value="VACUOLAR PROTEIN SORTING-ASSOCIATED PROTEIN 72 HOMOLOG"/>
    <property type="match status" value="1"/>
</dbReference>
<dbReference type="SMART" id="SM00993">
    <property type="entry name" value="YL1_C"/>
    <property type="match status" value="1"/>
</dbReference>
<proteinExistence type="inferred from homology"/>
<evidence type="ECO:0000259" key="3">
    <source>
        <dbReference type="SMART" id="SM00993"/>
    </source>
</evidence>
<feature type="region of interest" description="Disordered" evidence="2">
    <location>
        <begin position="294"/>
        <end position="319"/>
    </location>
</feature>
<feature type="compositionally biased region" description="Low complexity" evidence="2">
    <location>
        <begin position="157"/>
        <end position="169"/>
    </location>
</feature>
<feature type="compositionally biased region" description="Basic and acidic residues" evidence="2">
    <location>
        <begin position="347"/>
        <end position="386"/>
    </location>
</feature>
<dbReference type="InterPro" id="IPR013272">
    <property type="entry name" value="Vps72/YL1_C"/>
</dbReference>
<dbReference type="InterPro" id="IPR046757">
    <property type="entry name" value="YL1_N"/>
</dbReference>
<evidence type="ECO:0000313" key="5">
    <source>
        <dbReference type="Proteomes" id="UP000037122"/>
    </source>
</evidence>
<feature type="compositionally biased region" description="Basic and acidic residues" evidence="2">
    <location>
        <begin position="417"/>
        <end position="446"/>
    </location>
</feature>
<dbReference type="AlphaFoldDB" id="A0A0L0NZ12"/>
<gene>
    <name evidence="4" type="ORF">QG37_03540</name>
</gene>
<feature type="compositionally biased region" description="Basic and acidic residues" evidence="2">
    <location>
        <begin position="514"/>
        <end position="525"/>
    </location>
</feature>
<dbReference type="Pfam" id="PF05764">
    <property type="entry name" value="YL1"/>
    <property type="match status" value="1"/>
</dbReference>
<protein>
    <recommendedName>
        <fullName evidence="3">Vps72/YL1 C-terminal domain-containing protein</fullName>
    </recommendedName>
</protein>
<feature type="compositionally biased region" description="Basic and acidic residues" evidence="2">
    <location>
        <begin position="461"/>
        <end position="498"/>
    </location>
</feature>
<evidence type="ECO:0000256" key="2">
    <source>
        <dbReference type="SAM" id="MobiDB-lite"/>
    </source>
</evidence>
<dbReference type="Pfam" id="PF08265">
    <property type="entry name" value="YL1_C"/>
    <property type="match status" value="1"/>
</dbReference>
<feature type="compositionally biased region" description="Basic and acidic residues" evidence="2">
    <location>
        <begin position="535"/>
        <end position="551"/>
    </location>
</feature>
<dbReference type="VEuPathDB" id="FungiDB:CJJ09_003985"/>
<feature type="domain" description="Vps72/YL1 C-terminal" evidence="3">
    <location>
        <begin position="786"/>
        <end position="815"/>
    </location>
</feature>
<feature type="region of interest" description="Disordered" evidence="2">
    <location>
        <begin position="30"/>
        <end position="234"/>
    </location>
</feature>
<dbReference type="EMBL" id="LGST01000023">
    <property type="protein sequence ID" value="KND99406.1"/>
    <property type="molecule type" value="Genomic_DNA"/>
</dbReference>
<feature type="compositionally biased region" description="Basic and acidic residues" evidence="2">
    <location>
        <begin position="189"/>
        <end position="205"/>
    </location>
</feature>
<dbReference type="VEuPathDB" id="FungiDB:CJI97_005453"/>
<sequence>MDSNDGLVATRQRRANAGSRLKQLIELEEASSGVQQTFLTEEDEDVHLLFQEDENDAEFEEEEEEEEEEGEDEGEEGEEGKENDDAATDDPRKEAAMLLDNEQSDAEANPDEMLSDSDLSVSEDDDSEGERELQREERAKKRKKKQTIIPAIKKRTTTTTPQPKQPSKPLSSMLQYGERRSSSRKSAVKNKEDLLQKLKADETRRAGLTPIKRVKEREPTQEERLAQAQETEKENTLSLNAFLEQEVKKKERQKLMFQQKRPKLRNVIRLVSKATFVTPLEEIEDARHVQDMFEKKRRGRRRKNVQEEPDVKRPGDIDTELPYYKQEMAEKERLEAIRLEEKRKLEEARAERRRRLEHEREERKRKLEEEREARRILKEKRLKEFENIDATDPNFSAESLRLKGEISSLEEQDREAEEMHRAEYGDAEHDNDHNIEDDNGIKKDSTADTSLKPHGMENSIDEVRISRTQDNTKRVDESKDEVDEKGMSAEQSSDKQDDSMDVDESLGELNSAKESAEIISDDKATEASSENPDDIQMKLDKDADEKTKGQGKETSPNSAIERDEAKDDDGKDEVKDSSQDIEVGEKIKIEKKVTFSEDVGEKDSNVPEQSVKEEPSTGVRSPTEEKPLPETNPPTEILHKPRSDGEVFEGPVQYVSRNYIILLDFDDEDRYWKLPETKMKIALFGEESLLSASRRFRDVKTILRSTTRNENPYATTKDEKEDELFKPVSEITEESPMFDDLKRLRRLGVRVEDEEEEEEETKEEENVVHINTEAPTGLYLPNGNKKICLISGKEVRYFDPGTGVPYDSVDDYKVIKSIEAGNIPWYSIPRDQNTYGAVEIYLNNREGTRHAKGVPEGFDGC</sequence>
<comment type="similarity">
    <text evidence="1">Belongs to the VPS72/YL1 family.</text>
</comment>
<accession>A0A0L0NZ12</accession>
<feature type="region of interest" description="Disordered" evidence="2">
    <location>
        <begin position="347"/>
        <end position="643"/>
    </location>
</feature>
<evidence type="ECO:0000313" key="4">
    <source>
        <dbReference type="EMBL" id="KND99406.1"/>
    </source>
</evidence>
<dbReference type="VEuPathDB" id="FungiDB:QG37_03540"/>
<evidence type="ECO:0000256" key="1">
    <source>
        <dbReference type="ARBA" id="ARBA00006832"/>
    </source>
</evidence>
<dbReference type="PANTHER" id="PTHR13275">
    <property type="entry name" value="YL-1 PROTEIN TRANSCRIPTION FACTOR-LIKE 1"/>
    <property type="match status" value="1"/>
</dbReference>
<name>A0A0L0NZ12_CANAR</name>
<feature type="compositionally biased region" description="Acidic residues" evidence="2">
    <location>
        <begin position="40"/>
        <end position="88"/>
    </location>
</feature>
<dbReference type="VEuPathDB" id="FungiDB:B9J08_005370"/>
<feature type="compositionally biased region" description="Basic and acidic residues" evidence="2">
    <location>
        <begin position="213"/>
        <end position="234"/>
    </location>
</feature>
<organism evidence="4 5">
    <name type="scientific">Candidozyma auris</name>
    <name type="common">Yeast</name>
    <name type="synonym">Candida auris</name>
    <dbReference type="NCBI Taxonomy" id="498019"/>
    <lineage>
        <taxon>Eukaryota</taxon>
        <taxon>Fungi</taxon>
        <taxon>Dikarya</taxon>
        <taxon>Ascomycota</taxon>
        <taxon>Saccharomycotina</taxon>
        <taxon>Pichiomycetes</taxon>
        <taxon>Metschnikowiaceae</taxon>
        <taxon>Candidozyma</taxon>
    </lineage>
</organism>
<dbReference type="VEuPathDB" id="FungiDB:CJI96_0004155"/>
<dbReference type="VEuPathDB" id="FungiDB:CJJ07_003331"/>
<feature type="compositionally biased region" description="Basic and acidic residues" evidence="2">
    <location>
        <begin position="304"/>
        <end position="316"/>
    </location>
</feature>
<comment type="caution">
    <text evidence="4">The sequence shown here is derived from an EMBL/GenBank/DDBJ whole genome shotgun (WGS) entry which is preliminary data.</text>
</comment>
<feature type="compositionally biased region" description="Basic and acidic residues" evidence="2">
    <location>
        <begin position="130"/>
        <end position="139"/>
    </location>
</feature>
<reference evidence="5" key="1">
    <citation type="journal article" date="2015" name="BMC Genomics">
        <title>Draft genome of a commonly misdiagnosed multidrug resistant pathogen Candida auris.</title>
        <authorList>
            <person name="Chatterjee S."/>
            <person name="Alampalli S.V."/>
            <person name="Nageshan R.K."/>
            <person name="Chettiar S.T."/>
            <person name="Joshi S."/>
            <person name="Tatu U.S."/>
        </authorList>
    </citation>
    <scope>NUCLEOTIDE SEQUENCE [LARGE SCALE GENOMIC DNA]</scope>
    <source>
        <strain evidence="5">6684</strain>
    </source>
</reference>
<feature type="compositionally biased region" description="Acidic residues" evidence="2">
    <location>
        <begin position="102"/>
        <end position="129"/>
    </location>
</feature>